<accession>A0ABR3NHH2</accession>
<keyword evidence="2" id="KW-1185">Reference proteome</keyword>
<evidence type="ECO:0000313" key="2">
    <source>
        <dbReference type="Proteomes" id="UP001558613"/>
    </source>
</evidence>
<name>A0ABR3NHH2_9TELE</name>
<comment type="caution">
    <text evidence="1">The sequence shown here is derived from an EMBL/GenBank/DDBJ whole genome shotgun (WGS) entry which is preliminary data.</text>
</comment>
<evidence type="ECO:0008006" key="3">
    <source>
        <dbReference type="Google" id="ProtNLM"/>
    </source>
</evidence>
<organism evidence="1 2">
    <name type="scientific">Cirrhinus molitorella</name>
    <name type="common">mud carp</name>
    <dbReference type="NCBI Taxonomy" id="172907"/>
    <lineage>
        <taxon>Eukaryota</taxon>
        <taxon>Metazoa</taxon>
        <taxon>Chordata</taxon>
        <taxon>Craniata</taxon>
        <taxon>Vertebrata</taxon>
        <taxon>Euteleostomi</taxon>
        <taxon>Actinopterygii</taxon>
        <taxon>Neopterygii</taxon>
        <taxon>Teleostei</taxon>
        <taxon>Ostariophysi</taxon>
        <taxon>Cypriniformes</taxon>
        <taxon>Cyprinidae</taxon>
        <taxon>Labeoninae</taxon>
        <taxon>Labeonini</taxon>
        <taxon>Cirrhinus</taxon>
    </lineage>
</organism>
<evidence type="ECO:0000313" key="1">
    <source>
        <dbReference type="EMBL" id="KAL1276171.1"/>
    </source>
</evidence>
<reference evidence="1 2" key="1">
    <citation type="submission" date="2023-09" db="EMBL/GenBank/DDBJ databases">
        <authorList>
            <person name="Wang M."/>
        </authorList>
    </citation>
    <scope>NUCLEOTIDE SEQUENCE [LARGE SCALE GENOMIC DNA]</scope>
    <source>
        <strain evidence="1">GT-2023</strain>
        <tissue evidence="1">Liver</tissue>
    </source>
</reference>
<dbReference type="EMBL" id="JAYMGO010000004">
    <property type="protein sequence ID" value="KAL1276171.1"/>
    <property type="molecule type" value="Genomic_DNA"/>
</dbReference>
<sequence length="166" mass="18872">MLQRFLEQQPAICAALLSGEVRKTEKEVCTLSESDITSAEEIVTALKPMKALPFLSDDKHQDIYVRVIAEAAKCQQRETGVETGETNTDVVPEVVDVQEEEMKKYKEAVPMSLTGANPLGWWKQHQNKYPLVTPRKKIPVYPGHDCLLRESFLYRRGHNHSTEECT</sequence>
<gene>
    <name evidence="1" type="ORF">QQF64_035794</name>
</gene>
<proteinExistence type="predicted"/>
<dbReference type="Proteomes" id="UP001558613">
    <property type="component" value="Unassembled WGS sequence"/>
</dbReference>
<protein>
    <recommendedName>
        <fullName evidence="3">HAT C-terminal dimerisation domain-containing protein</fullName>
    </recommendedName>
</protein>